<dbReference type="OMA" id="CGCEIMT"/>
<dbReference type="PANTHER" id="PTHR14633">
    <property type="entry name" value="LITTLE ELONGATION COMPLEX SUBUNIT 2"/>
    <property type="match status" value="1"/>
</dbReference>
<dbReference type="AlphaFoldDB" id="A0A336K4Y8"/>
<dbReference type="InterPro" id="IPR019535">
    <property type="entry name" value="ICE2_C"/>
</dbReference>
<dbReference type="GO" id="GO:0045945">
    <property type="term" value="P:positive regulation of transcription by RNA polymerase III"/>
    <property type="evidence" value="ECO:0007669"/>
    <property type="project" value="TreeGrafter"/>
</dbReference>
<evidence type="ECO:0000313" key="3">
    <source>
        <dbReference type="EMBL" id="SSX20424.1"/>
    </source>
</evidence>
<sequence length="616" mass="73007">MEEFRKLSWSWKTPSCDEGNVNRFDGIFDDKNDVFHWHLNEISKLHEQNFCQNHNRSKINVSSDPRNHHIIEKVVNHQMISNECISVFKYFPSKSLLNEDEHLLQLNILLNKKKQKQHLFSLKGIDQDDNIRKSLKEKVLKENKLYCEFVKNYFLSNNIHRKKNVNPNVMRLFVNNWKIRVNKFVENHPKLFSQSYRLATAVTLKYDKMHRKNIDFETNSIDSSKIFQPSNSKSLFTCNMIKQRSKGLLFYLKKYYDENQNFEHLFDTNTKVENLGESDIIISMSSCLCLLQGYLNTYDDWFIPINIVTENSKKVVSIDKPFPRVKLGSHQKNYNIALDIVKAISLYQTNSYIKSDIAVNKVSNRFNYKIETLEKFMREFNSKHENHSNVNALLTKNNVKISSERGSLTLTTSFQYDAIENGKLIILSPKLEYQPEFGQEQMTQYELVKEWIYLKFSKDTIVKRIRMHYSTYSILSITDICLNIVNEELTRFYGIEEAELLKTLYHVLELIKEFPDSHYLGRYDLLKKNRMLIYKEDLEETNNYETMNTNRALLNLKDIFLNITYHTTSLDELEWTPIDVEGITDMHLKNNVSPGLFPYYNNCTKEKKRKKKLNKN</sequence>
<protein>
    <submittedName>
        <fullName evidence="2">CSON001455 protein</fullName>
    </submittedName>
</protein>
<dbReference type="EMBL" id="UFQS01000121">
    <property type="protein sequence ID" value="SSX00044.1"/>
    <property type="molecule type" value="Genomic_DNA"/>
</dbReference>
<reference evidence="2" key="1">
    <citation type="submission" date="2018-04" db="EMBL/GenBank/DDBJ databases">
        <authorList>
            <person name="Go L.Y."/>
            <person name="Mitchell J.A."/>
        </authorList>
    </citation>
    <scope>NUCLEOTIDE SEQUENCE</scope>
    <source>
        <tissue evidence="2">Whole organism</tissue>
    </source>
</reference>
<dbReference type="GO" id="GO:0042795">
    <property type="term" value="P:snRNA transcription by RNA polymerase II"/>
    <property type="evidence" value="ECO:0007669"/>
    <property type="project" value="TreeGrafter"/>
</dbReference>
<dbReference type="PANTHER" id="PTHR14633:SF3">
    <property type="entry name" value="LITTLE ELONGATION COMPLEX SUBUNIT 2"/>
    <property type="match status" value="1"/>
</dbReference>
<dbReference type="VEuPathDB" id="VectorBase:CSON001455"/>
<reference evidence="3" key="2">
    <citation type="submission" date="2018-07" db="EMBL/GenBank/DDBJ databases">
        <authorList>
            <person name="Quirk P.G."/>
            <person name="Krulwich T.A."/>
        </authorList>
    </citation>
    <scope>NUCLEOTIDE SEQUENCE</scope>
</reference>
<name>A0A336K4Y8_CULSO</name>
<accession>A0A336K4Y8</accession>
<dbReference type="GO" id="GO:0042796">
    <property type="term" value="P:snRNA transcription by RNA polymerase III"/>
    <property type="evidence" value="ECO:0007669"/>
    <property type="project" value="TreeGrafter"/>
</dbReference>
<dbReference type="EMBL" id="UFQT01000121">
    <property type="protein sequence ID" value="SSX20424.1"/>
    <property type="molecule type" value="Genomic_DNA"/>
</dbReference>
<gene>
    <name evidence="2" type="primary">CSON001455</name>
</gene>
<evidence type="ECO:0000313" key="2">
    <source>
        <dbReference type="EMBL" id="SSX00044.1"/>
    </source>
</evidence>
<organism evidence="2">
    <name type="scientific">Culicoides sonorensis</name>
    <name type="common">Biting midge</name>
    <dbReference type="NCBI Taxonomy" id="179676"/>
    <lineage>
        <taxon>Eukaryota</taxon>
        <taxon>Metazoa</taxon>
        <taxon>Ecdysozoa</taxon>
        <taxon>Arthropoda</taxon>
        <taxon>Hexapoda</taxon>
        <taxon>Insecta</taxon>
        <taxon>Pterygota</taxon>
        <taxon>Neoptera</taxon>
        <taxon>Endopterygota</taxon>
        <taxon>Diptera</taxon>
        <taxon>Nematocera</taxon>
        <taxon>Chironomoidea</taxon>
        <taxon>Ceratopogonidae</taxon>
        <taxon>Ceratopogoninae</taxon>
        <taxon>Culicoides</taxon>
        <taxon>Monoculicoides</taxon>
    </lineage>
</organism>
<dbReference type="GO" id="GO:0008023">
    <property type="term" value="C:transcription elongation factor complex"/>
    <property type="evidence" value="ECO:0007669"/>
    <property type="project" value="InterPro"/>
</dbReference>
<evidence type="ECO:0000259" key="1">
    <source>
        <dbReference type="Pfam" id="PF10505"/>
    </source>
</evidence>
<dbReference type="Pfam" id="PF10505">
    <property type="entry name" value="NARG2_C"/>
    <property type="match status" value="1"/>
</dbReference>
<feature type="domain" description="Little elongation complex subunit 2 C-terminal" evidence="1">
    <location>
        <begin position="408"/>
        <end position="598"/>
    </location>
</feature>
<proteinExistence type="predicted"/>